<accession>A0A2V4NE89</accession>
<evidence type="ECO:0000313" key="2">
    <source>
        <dbReference type="Proteomes" id="UP000248039"/>
    </source>
</evidence>
<comment type="caution">
    <text evidence="1">The sequence shown here is derived from an EMBL/GenBank/DDBJ whole genome shotgun (WGS) entry which is preliminary data.</text>
</comment>
<evidence type="ECO:0000313" key="1">
    <source>
        <dbReference type="EMBL" id="PYC83469.1"/>
    </source>
</evidence>
<dbReference type="Proteomes" id="UP000248039">
    <property type="component" value="Unassembled WGS sequence"/>
</dbReference>
<sequence>MTPEEQVARWAVMPPEIWLAGADRSSARYDTVIRWEQDRAYMAPLPCGVRWHALRMPEELGLAVLRALLATAAAQALGPVLHDRTEGLTVWLLPVEPDTGAEWERLDPVLVLLTAGHTLQAPGPEVLGGEPVRWAHWPQIPGTLTPPDLLARALGQHLALAGPLQDGSS</sequence>
<keyword evidence="2" id="KW-1185">Reference proteome</keyword>
<dbReference type="OrthoDB" id="4243144at2"/>
<dbReference type="AlphaFoldDB" id="A0A2V4NE89"/>
<dbReference type="EMBL" id="PYBW01000028">
    <property type="protein sequence ID" value="PYC83469.1"/>
    <property type="molecule type" value="Genomic_DNA"/>
</dbReference>
<proteinExistence type="predicted"/>
<name>A0A2V4NE89_9ACTN</name>
<organism evidence="1 2">
    <name type="scientific">Streptomyces tateyamensis</name>
    <dbReference type="NCBI Taxonomy" id="565073"/>
    <lineage>
        <taxon>Bacteria</taxon>
        <taxon>Bacillati</taxon>
        <taxon>Actinomycetota</taxon>
        <taxon>Actinomycetes</taxon>
        <taxon>Kitasatosporales</taxon>
        <taxon>Streptomycetaceae</taxon>
        <taxon>Streptomyces</taxon>
    </lineage>
</organism>
<gene>
    <name evidence="1" type="ORF">C7C46_09050</name>
</gene>
<protein>
    <submittedName>
        <fullName evidence="1">Uncharacterized protein</fullName>
    </submittedName>
</protein>
<reference evidence="1 2" key="1">
    <citation type="submission" date="2018-03" db="EMBL/GenBank/DDBJ databases">
        <title>Bioinformatic expansion and discovery of thiopeptide antibiotics.</title>
        <authorList>
            <person name="Schwalen C.J."/>
            <person name="Hudson G.A."/>
            <person name="Mitchell D.A."/>
        </authorList>
    </citation>
    <scope>NUCLEOTIDE SEQUENCE [LARGE SCALE GENOMIC DNA]</scope>
    <source>
        <strain evidence="1 2">ATCC 21389</strain>
    </source>
</reference>
<dbReference type="RefSeq" id="WP_110667583.1">
    <property type="nucleotide sequence ID" value="NZ_PYBW01000028.1"/>
</dbReference>